<dbReference type="InterPro" id="IPR042088">
    <property type="entry name" value="OligoPept_F_C"/>
</dbReference>
<keyword evidence="4 6" id="KW-0862">Zinc</keyword>
<evidence type="ECO:0000256" key="3">
    <source>
        <dbReference type="ARBA" id="ARBA00022801"/>
    </source>
</evidence>
<dbReference type="PANTHER" id="PTHR11804">
    <property type="entry name" value="PROTEASE M3 THIMET OLIGOPEPTIDASE-RELATED"/>
    <property type="match status" value="1"/>
</dbReference>
<keyword evidence="3 6" id="KW-0378">Hydrolase</keyword>
<name>A0A1I3ZKJ3_9LACT</name>
<proteinExistence type="inferred from homology"/>
<dbReference type="NCBIfam" id="TIGR00181">
    <property type="entry name" value="pepF"/>
    <property type="match status" value="1"/>
</dbReference>
<dbReference type="AlphaFoldDB" id="A0A1I3ZKJ3"/>
<dbReference type="Pfam" id="PF08439">
    <property type="entry name" value="Peptidase_M3_N"/>
    <property type="match status" value="1"/>
</dbReference>
<evidence type="ECO:0000256" key="1">
    <source>
        <dbReference type="ARBA" id="ARBA00022670"/>
    </source>
</evidence>
<dbReference type="Pfam" id="PF01432">
    <property type="entry name" value="Peptidase_M3"/>
    <property type="match status" value="1"/>
</dbReference>
<keyword evidence="2 6" id="KW-0479">Metal-binding</keyword>
<dbReference type="GO" id="GO:0006518">
    <property type="term" value="P:peptide metabolic process"/>
    <property type="evidence" value="ECO:0007669"/>
    <property type="project" value="TreeGrafter"/>
</dbReference>
<comment type="similarity">
    <text evidence="6">Belongs to the peptidase M3B family.</text>
</comment>
<evidence type="ECO:0000256" key="6">
    <source>
        <dbReference type="RuleBase" id="RU368091"/>
    </source>
</evidence>
<protein>
    <recommendedName>
        <fullName evidence="6">Oligopeptidase F</fullName>
        <ecNumber evidence="6">3.4.24.-</ecNumber>
    </recommendedName>
</protein>
<sequence length="605" mass="69442">MSEVKSLPKREEVSKELTWDLTVIFKSDEEWENAIKEAEEKVRNVSSLQGTLANGAEDFLKALESILDVFRSFGSVYVYSHLKNDQDTSNGTYQAMNDRARLLATKAGEATSWFEPELLSLSEDKLKGYFEEKEELTVYKHYIDQLTANREHVLSAEMEALLAGANDILTASSQTFSVLNNADLTFPKVKGEHGEEVQLSHGMYGQLLESTNREVRSEAFRKMYEIYEGLKNTFASTLSANVKNHNYQASVHKFNSARERALSANHIPESVHETLIDVVNEHLPLLHRYMELRKKLLNVNELHMYDLYTPITGEASLKYTYEEAKQETLKGLAPLGSEYKKVLETAFNDRWIDVVENKGKRSGAYSSGDYDTNPYILLNWHDSLNHLYTLVHELGHSAHSYFTRGNQPFVYGDYSIFLAEIASTTNENILTDYLLKTTEDPKARAYVLNHYLDGFKGTVFRQTQFAEFEHFMHEEAAKGIPLTADYLSKNYAEINSKYYGEAVEKDSEIQYEWARIPHFYYNYYVYQYSTGFCAATALADNILNGEDDTLEKYLNYLKAGSSDFPIEVMKKAGVDMTNKDYIMKAMKVFEERLNEFEDTLKDLNL</sequence>
<dbReference type="OrthoDB" id="9766487at2"/>
<dbReference type="EMBL" id="FOSJ01000035">
    <property type="protein sequence ID" value="SFK44555.1"/>
    <property type="molecule type" value="Genomic_DNA"/>
</dbReference>
<evidence type="ECO:0000259" key="7">
    <source>
        <dbReference type="Pfam" id="PF01432"/>
    </source>
</evidence>
<feature type="domain" description="Peptidase M3A/M3B catalytic" evidence="7">
    <location>
        <begin position="207"/>
        <end position="587"/>
    </location>
</feature>
<accession>A0A1I3ZKJ3</accession>
<dbReference type="InterPro" id="IPR001567">
    <property type="entry name" value="Pept_M3A_M3B_dom"/>
</dbReference>
<dbReference type="Gene3D" id="1.10.1370.20">
    <property type="entry name" value="Oligoendopeptidase f, C-terminal domain"/>
    <property type="match status" value="1"/>
</dbReference>
<dbReference type="Proteomes" id="UP000199589">
    <property type="component" value="Unassembled WGS sequence"/>
</dbReference>
<dbReference type="EC" id="3.4.24.-" evidence="6"/>
<evidence type="ECO:0000259" key="8">
    <source>
        <dbReference type="Pfam" id="PF08439"/>
    </source>
</evidence>
<dbReference type="CDD" id="cd09608">
    <property type="entry name" value="M3B_PepF"/>
    <property type="match status" value="1"/>
</dbReference>
<dbReference type="InterPro" id="IPR004438">
    <property type="entry name" value="Peptidase_M3B"/>
</dbReference>
<dbReference type="InterPro" id="IPR045090">
    <property type="entry name" value="Pept_M3A_M3B"/>
</dbReference>
<keyword evidence="5 6" id="KW-0482">Metalloprotease</keyword>
<dbReference type="InterPro" id="IPR013647">
    <property type="entry name" value="OligopepF_N_dom"/>
</dbReference>
<feature type="domain" description="Oligopeptidase F N-terminal" evidence="8">
    <location>
        <begin position="117"/>
        <end position="186"/>
    </location>
</feature>
<dbReference type="GO" id="GO:0006508">
    <property type="term" value="P:proteolysis"/>
    <property type="evidence" value="ECO:0007669"/>
    <property type="project" value="UniProtKB-KW"/>
</dbReference>
<dbReference type="SUPFAM" id="SSF55486">
    <property type="entry name" value="Metalloproteases ('zincins'), catalytic domain"/>
    <property type="match status" value="1"/>
</dbReference>
<evidence type="ECO:0000256" key="4">
    <source>
        <dbReference type="ARBA" id="ARBA00022833"/>
    </source>
</evidence>
<comment type="cofactor">
    <cofactor evidence="6">
        <name>Zn(2+)</name>
        <dbReference type="ChEBI" id="CHEBI:29105"/>
    </cofactor>
    <text evidence="6">Binds 1 zinc ion.</text>
</comment>
<dbReference type="Gene3D" id="1.10.287.830">
    <property type="entry name" value="putative peptidase helix hairpin domain like"/>
    <property type="match status" value="1"/>
</dbReference>
<reference evidence="10" key="1">
    <citation type="submission" date="2016-10" db="EMBL/GenBank/DDBJ databases">
        <authorList>
            <person name="Varghese N."/>
            <person name="Submissions S."/>
        </authorList>
    </citation>
    <scope>NUCLEOTIDE SEQUENCE [LARGE SCALE GENOMIC DNA]</scope>
    <source>
        <strain evidence="10">DSM 16108</strain>
    </source>
</reference>
<dbReference type="PANTHER" id="PTHR11804:SF84">
    <property type="entry name" value="SACCHAROLYSIN"/>
    <property type="match status" value="1"/>
</dbReference>
<evidence type="ECO:0000256" key="5">
    <source>
        <dbReference type="ARBA" id="ARBA00023049"/>
    </source>
</evidence>
<comment type="function">
    <text evidence="6">Has oligopeptidase activity and degrades a variety of small bioactive peptides.</text>
</comment>
<gene>
    <name evidence="9" type="ORF">SAMN04488569_103510</name>
</gene>
<dbReference type="GO" id="GO:0046872">
    <property type="term" value="F:metal ion binding"/>
    <property type="evidence" value="ECO:0007669"/>
    <property type="project" value="UniProtKB-UniRule"/>
</dbReference>
<dbReference type="RefSeq" id="WP_091898098.1">
    <property type="nucleotide sequence ID" value="NZ_FOSJ01000035.1"/>
</dbReference>
<dbReference type="Gene3D" id="1.20.140.70">
    <property type="entry name" value="Oligopeptidase f, N-terminal domain"/>
    <property type="match status" value="1"/>
</dbReference>
<organism evidence="9 10">
    <name type="scientific">Marinilactibacillus piezotolerans</name>
    <dbReference type="NCBI Taxonomy" id="258723"/>
    <lineage>
        <taxon>Bacteria</taxon>
        <taxon>Bacillati</taxon>
        <taxon>Bacillota</taxon>
        <taxon>Bacilli</taxon>
        <taxon>Lactobacillales</taxon>
        <taxon>Carnobacteriaceae</taxon>
        <taxon>Marinilactibacillus</taxon>
    </lineage>
</organism>
<dbReference type="STRING" id="258723.GCA_900169305_00081"/>
<dbReference type="GO" id="GO:0004222">
    <property type="term" value="F:metalloendopeptidase activity"/>
    <property type="evidence" value="ECO:0007669"/>
    <property type="project" value="UniProtKB-UniRule"/>
</dbReference>
<evidence type="ECO:0000313" key="10">
    <source>
        <dbReference type="Proteomes" id="UP000199589"/>
    </source>
</evidence>
<evidence type="ECO:0000256" key="2">
    <source>
        <dbReference type="ARBA" id="ARBA00022723"/>
    </source>
</evidence>
<keyword evidence="10" id="KW-1185">Reference proteome</keyword>
<keyword evidence="1 6" id="KW-0645">Protease</keyword>
<evidence type="ECO:0000313" key="9">
    <source>
        <dbReference type="EMBL" id="SFK44555.1"/>
    </source>
</evidence>